<dbReference type="AlphaFoldDB" id="A0A1T5MLH4"/>
<dbReference type="PANTHER" id="PTHR37299">
    <property type="entry name" value="TRANSCRIPTIONAL REGULATOR-RELATED"/>
    <property type="match status" value="1"/>
</dbReference>
<protein>
    <recommendedName>
        <fullName evidence="1">Stage 0 sporulation protein A homolog</fullName>
    </recommendedName>
</protein>
<dbReference type="PROSITE" id="PS50930">
    <property type="entry name" value="HTH_LYTTR"/>
    <property type="match status" value="1"/>
</dbReference>
<evidence type="ECO:0000313" key="6">
    <source>
        <dbReference type="EMBL" id="SKC89080.1"/>
    </source>
</evidence>
<evidence type="ECO:0000259" key="4">
    <source>
        <dbReference type="PROSITE" id="PS50110"/>
    </source>
</evidence>
<evidence type="ECO:0000259" key="5">
    <source>
        <dbReference type="PROSITE" id="PS50930"/>
    </source>
</evidence>
<dbReference type="Pfam" id="PF04397">
    <property type="entry name" value="LytTR"/>
    <property type="match status" value="1"/>
</dbReference>
<evidence type="ECO:0000256" key="1">
    <source>
        <dbReference type="ARBA" id="ARBA00018672"/>
    </source>
</evidence>
<dbReference type="PROSITE" id="PS50110">
    <property type="entry name" value="RESPONSE_REGULATORY"/>
    <property type="match status" value="1"/>
</dbReference>
<dbReference type="InterPro" id="IPR011006">
    <property type="entry name" value="CheY-like_superfamily"/>
</dbReference>
<evidence type="ECO:0000256" key="3">
    <source>
        <dbReference type="PROSITE-ProRule" id="PRU00169"/>
    </source>
</evidence>
<reference evidence="6 7" key="1">
    <citation type="submission" date="2017-02" db="EMBL/GenBank/DDBJ databases">
        <authorList>
            <person name="Peterson S.W."/>
        </authorList>
    </citation>
    <scope>NUCLEOTIDE SEQUENCE [LARGE SCALE GENOMIC DNA]</scope>
    <source>
        <strain evidence="6 7">M1</strain>
    </source>
</reference>
<dbReference type="PANTHER" id="PTHR37299:SF1">
    <property type="entry name" value="STAGE 0 SPORULATION PROTEIN A HOMOLOG"/>
    <property type="match status" value="1"/>
</dbReference>
<dbReference type="STRING" id="36842.SAMN02194393_04982"/>
<dbReference type="InterPro" id="IPR007492">
    <property type="entry name" value="LytTR_DNA-bd_dom"/>
</dbReference>
<dbReference type="Proteomes" id="UP000190285">
    <property type="component" value="Unassembled WGS sequence"/>
</dbReference>
<dbReference type="Pfam" id="PF00072">
    <property type="entry name" value="Response_reg"/>
    <property type="match status" value="1"/>
</dbReference>
<dbReference type="SUPFAM" id="SSF52172">
    <property type="entry name" value="CheY-like"/>
    <property type="match status" value="1"/>
</dbReference>
<organism evidence="6 7">
    <name type="scientific">Maledivibacter halophilus</name>
    <dbReference type="NCBI Taxonomy" id="36842"/>
    <lineage>
        <taxon>Bacteria</taxon>
        <taxon>Bacillati</taxon>
        <taxon>Bacillota</taxon>
        <taxon>Clostridia</taxon>
        <taxon>Peptostreptococcales</taxon>
        <taxon>Caminicellaceae</taxon>
        <taxon>Maledivibacter</taxon>
    </lineage>
</organism>
<name>A0A1T5MLH4_9FIRM</name>
<feature type="domain" description="Response regulatory" evidence="4">
    <location>
        <begin position="4"/>
        <end position="120"/>
    </location>
</feature>
<dbReference type="SMART" id="SM00850">
    <property type="entry name" value="LytTR"/>
    <property type="match status" value="1"/>
</dbReference>
<feature type="domain" description="HTH LytTR-type" evidence="5">
    <location>
        <begin position="136"/>
        <end position="237"/>
    </location>
</feature>
<dbReference type="GO" id="GO:0003677">
    <property type="term" value="F:DNA binding"/>
    <property type="evidence" value="ECO:0007669"/>
    <property type="project" value="InterPro"/>
</dbReference>
<dbReference type="SMART" id="SM00448">
    <property type="entry name" value="REC"/>
    <property type="match status" value="1"/>
</dbReference>
<proteinExistence type="predicted"/>
<dbReference type="RefSeq" id="WP_170917584.1">
    <property type="nucleotide sequence ID" value="NZ_FUZT01000018.1"/>
</dbReference>
<dbReference type="GO" id="GO:0000156">
    <property type="term" value="F:phosphorelay response regulator activity"/>
    <property type="evidence" value="ECO:0007669"/>
    <property type="project" value="InterPro"/>
</dbReference>
<comment type="function">
    <text evidence="2">May play the central regulatory role in sporulation. It may be an element of the effector pathway responsible for the activation of sporulation genes in response to nutritional stress. Spo0A may act in concert with spo0H (a sigma factor) to control the expression of some genes that are critical to the sporulation process.</text>
</comment>
<dbReference type="Gene3D" id="2.40.50.1020">
    <property type="entry name" value="LytTr DNA-binding domain"/>
    <property type="match status" value="1"/>
</dbReference>
<evidence type="ECO:0000256" key="2">
    <source>
        <dbReference type="ARBA" id="ARBA00024867"/>
    </source>
</evidence>
<dbReference type="EMBL" id="FUZT01000018">
    <property type="protein sequence ID" value="SKC89080.1"/>
    <property type="molecule type" value="Genomic_DNA"/>
</dbReference>
<dbReference type="InterPro" id="IPR001789">
    <property type="entry name" value="Sig_transdc_resp-reg_receiver"/>
</dbReference>
<feature type="modified residue" description="4-aspartylphosphate" evidence="3">
    <location>
        <position position="57"/>
    </location>
</feature>
<keyword evidence="7" id="KW-1185">Reference proteome</keyword>
<accession>A0A1T5MLH4</accession>
<sequence>MVLTIAVCDDELTIVEIITSYIKSIDIKCQVEIIQALSGEELLKKIEQRKIDIAFLDIEMEDTDGIILGRKIRVKYEDCIIVYITGFKDYALEAFDINAFQYILKPITEKRFKSCMDDIILRLKEKMALKEKNSVFIINNKKNVVKLKYEDIFYFEKLLNKINVYTLKGNFEYYGTFKELKKELDMEKSFIQCHQGYIVNTLKILELKDEEIYLRDMRRLVPVSRRYKKKIRKILEENLFE</sequence>
<dbReference type="Gene3D" id="3.40.50.2300">
    <property type="match status" value="1"/>
</dbReference>
<gene>
    <name evidence="6" type="ORF">SAMN02194393_04982</name>
</gene>
<evidence type="ECO:0000313" key="7">
    <source>
        <dbReference type="Proteomes" id="UP000190285"/>
    </source>
</evidence>
<keyword evidence="3" id="KW-0597">Phosphoprotein</keyword>
<dbReference type="InterPro" id="IPR046947">
    <property type="entry name" value="LytR-like"/>
</dbReference>